<evidence type="ECO:0000313" key="12">
    <source>
        <dbReference type="EMBL" id="SQK77265.1"/>
    </source>
</evidence>
<comment type="cofactor">
    <cofactor evidence="2">
        <name>FAD</name>
        <dbReference type="ChEBI" id="CHEBI:57692"/>
    </cofactor>
</comment>
<evidence type="ECO:0000256" key="7">
    <source>
        <dbReference type="ARBA" id="ARBA00022630"/>
    </source>
</evidence>
<evidence type="ECO:0000256" key="5">
    <source>
        <dbReference type="ARBA" id="ARBA00013026"/>
    </source>
</evidence>
<evidence type="ECO:0000256" key="11">
    <source>
        <dbReference type="ARBA" id="ARBA00031550"/>
    </source>
</evidence>
<dbReference type="EC" id="1.1.5.4" evidence="5"/>
<evidence type="ECO:0000256" key="9">
    <source>
        <dbReference type="ARBA" id="ARBA00023002"/>
    </source>
</evidence>
<comment type="catalytic activity">
    <reaction evidence="1">
        <text>(S)-malate + a quinone = a quinol + oxaloacetate</text>
        <dbReference type="Rhea" id="RHEA:46012"/>
        <dbReference type="ChEBI" id="CHEBI:15589"/>
        <dbReference type="ChEBI" id="CHEBI:16452"/>
        <dbReference type="ChEBI" id="CHEBI:24646"/>
        <dbReference type="ChEBI" id="CHEBI:132124"/>
        <dbReference type="EC" id="1.1.5.4"/>
    </reaction>
</comment>
<dbReference type="KEGG" id="tpty:NCTC11468_03640"/>
<keyword evidence="8" id="KW-0274">FAD</keyword>
<comment type="pathway">
    <text evidence="3">Carbohydrate metabolism; tricarboxylic acid cycle; oxaloacetate from (S)-malate (quinone route): step 1/1.</text>
</comment>
<evidence type="ECO:0000256" key="1">
    <source>
        <dbReference type="ARBA" id="ARBA00001139"/>
    </source>
</evidence>
<organism evidence="12 13">
    <name type="scientific">Tatumella ptyseos</name>
    <dbReference type="NCBI Taxonomy" id="82987"/>
    <lineage>
        <taxon>Bacteria</taxon>
        <taxon>Pseudomonadati</taxon>
        <taxon>Pseudomonadota</taxon>
        <taxon>Gammaproteobacteria</taxon>
        <taxon>Enterobacterales</taxon>
        <taxon>Erwiniaceae</taxon>
        <taxon>Tatumella</taxon>
    </lineage>
</organism>
<dbReference type="UniPathway" id="UPA00223">
    <property type="reaction ID" value="UER01008"/>
</dbReference>
<evidence type="ECO:0000256" key="3">
    <source>
        <dbReference type="ARBA" id="ARBA00005012"/>
    </source>
</evidence>
<evidence type="ECO:0000256" key="4">
    <source>
        <dbReference type="ARBA" id="ARBA00006389"/>
    </source>
</evidence>
<reference evidence="12 13" key="1">
    <citation type="submission" date="2018-06" db="EMBL/GenBank/DDBJ databases">
        <authorList>
            <consortium name="Pathogen Informatics"/>
            <person name="Doyle S."/>
        </authorList>
    </citation>
    <scope>NUCLEOTIDE SEQUENCE [LARGE SCALE GENOMIC DNA]</scope>
    <source>
        <strain evidence="12 13">NCTC11468</strain>
    </source>
</reference>
<evidence type="ECO:0000256" key="10">
    <source>
        <dbReference type="ARBA" id="ARBA00030660"/>
    </source>
</evidence>
<sequence>MCRSTMNLSLAMSSIATTEQKVQQGKDVDVLLIGAGVMSATLGTFLQELEPEWTLEMVERLSGVAEESSNGWNNAGTGHSALAELNYTRRKPMALLISVKRSPSMNLFRFHASSGLLRLSSAD</sequence>
<name>A0A2X5RFQ2_9GAMM</name>
<keyword evidence="6" id="KW-0816">Tricarboxylic acid cycle</keyword>
<dbReference type="GO" id="GO:0006099">
    <property type="term" value="P:tricarboxylic acid cycle"/>
    <property type="evidence" value="ECO:0007669"/>
    <property type="project" value="UniProtKB-UniPathway"/>
</dbReference>
<dbReference type="EMBL" id="LS483499">
    <property type="protein sequence ID" value="SQK77265.1"/>
    <property type="molecule type" value="Genomic_DNA"/>
</dbReference>
<dbReference type="Proteomes" id="UP000248758">
    <property type="component" value="Chromosome 1"/>
</dbReference>
<accession>A0A2X5RFQ2</accession>
<dbReference type="Pfam" id="PF06039">
    <property type="entry name" value="Mqo"/>
    <property type="match status" value="1"/>
</dbReference>
<gene>
    <name evidence="12" type="primary">mqo_2</name>
    <name evidence="12" type="ORF">NCTC11468_03640</name>
</gene>
<comment type="similarity">
    <text evidence="4">Belongs to the MQO family.</text>
</comment>
<protein>
    <recommendedName>
        <fullName evidence="5">malate dehydrogenase (quinone)</fullName>
        <ecNumber evidence="5">1.1.5.4</ecNumber>
    </recommendedName>
    <alternativeName>
        <fullName evidence="11">MQO</fullName>
    </alternativeName>
    <alternativeName>
        <fullName evidence="10">Malate dehydrogenase [quinone]</fullName>
    </alternativeName>
</protein>
<keyword evidence="7" id="KW-0285">Flavoprotein</keyword>
<dbReference type="InterPro" id="IPR006231">
    <property type="entry name" value="MQO"/>
</dbReference>
<dbReference type="GO" id="GO:0008924">
    <property type="term" value="F:L-malate dehydrogenase (quinone) activity"/>
    <property type="evidence" value="ECO:0007669"/>
    <property type="project" value="UniProtKB-EC"/>
</dbReference>
<proteinExistence type="inferred from homology"/>
<evidence type="ECO:0000256" key="2">
    <source>
        <dbReference type="ARBA" id="ARBA00001974"/>
    </source>
</evidence>
<keyword evidence="9 12" id="KW-0560">Oxidoreductase</keyword>
<dbReference type="AlphaFoldDB" id="A0A2X5RFQ2"/>
<evidence type="ECO:0000313" key="13">
    <source>
        <dbReference type="Proteomes" id="UP000248758"/>
    </source>
</evidence>
<evidence type="ECO:0000256" key="8">
    <source>
        <dbReference type="ARBA" id="ARBA00022827"/>
    </source>
</evidence>
<evidence type="ECO:0000256" key="6">
    <source>
        <dbReference type="ARBA" id="ARBA00022532"/>
    </source>
</evidence>